<protein>
    <recommendedName>
        <fullName evidence="4">Site-specific integrase</fullName>
    </recommendedName>
</protein>
<dbReference type="RefSeq" id="WP_157741867.1">
    <property type="nucleotide sequence ID" value="NZ_BAABYK010000001.1"/>
</dbReference>
<dbReference type="EMBL" id="JAQMRD010000019">
    <property type="protein sequence ID" value="MDB9224062.1"/>
    <property type="molecule type" value="Genomic_DNA"/>
</dbReference>
<name>A0AAW6FM69_9BACT</name>
<comment type="caution">
    <text evidence="2">The sequence shown here is derived from an EMBL/GenBank/DDBJ whole genome shotgun (WGS) entry which is preliminary data.</text>
</comment>
<dbReference type="Proteomes" id="UP001212263">
    <property type="component" value="Unassembled WGS sequence"/>
</dbReference>
<proteinExistence type="predicted"/>
<reference evidence="1" key="1">
    <citation type="submission" date="2022-01" db="EMBL/GenBank/DDBJ databases">
        <title>Collection of gut derived symbiotic bacterial strains cultured from healthy donors.</title>
        <authorList>
            <person name="Lin H."/>
            <person name="Kohout C."/>
            <person name="Waligurski E."/>
            <person name="Pamer E.G."/>
        </authorList>
    </citation>
    <scope>NUCLEOTIDE SEQUENCE</scope>
    <source>
        <strain evidence="1">DFI.1.149</strain>
    </source>
</reference>
<evidence type="ECO:0000313" key="1">
    <source>
        <dbReference type="EMBL" id="MCG4962121.1"/>
    </source>
</evidence>
<dbReference type="AlphaFoldDB" id="A0AAW6FM69"/>
<evidence type="ECO:0008006" key="4">
    <source>
        <dbReference type="Google" id="ProtNLM"/>
    </source>
</evidence>
<dbReference type="Proteomes" id="UP001199750">
    <property type="component" value="Unassembled WGS sequence"/>
</dbReference>
<gene>
    <name evidence="1" type="ORF">L0P03_20090</name>
    <name evidence="2" type="ORF">PN645_13735</name>
</gene>
<accession>A0AAW6FM69</accession>
<sequence length="48" mass="5473">MAKGKSKEMGVVMRYEAGRKNRRVGKKLTLCEQRGELFSWGEALSAER</sequence>
<evidence type="ECO:0000313" key="3">
    <source>
        <dbReference type="Proteomes" id="UP001212263"/>
    </source>
</evidence>
<organism evidence="2 3">
    <name type="scientific">Odoribacter splanchnicus</name>
    <dbReference type="NCBI Taxonomy" id="28118"/>
    <lineage>
        <taxon>Bacteria</taxon>
        <taxon>Pseudomonadati</taxon>
        <taxon>Bacteroidota</taxon>
        <taxon>Bacteroidia</taxon>
        <taxon>Bacteroidales</taxon>
        <taxon>Odoribacteraceae</taxon>
        <taxon>Odoribacter</taxon>
    </lineage>
</organism>
<evidence type="ECO:0000313" key="2">
    <source>
        <dbReference type="EMBL" id="MDB9224062.1"/>
    </source>
</evidence>
<reference evidence="2" key="2">
    <citation type="submission" date="2023-01" db="EMBL/GenBank/DDBJ databases">
        <title>Human gut microbiome strain richness.</title>
        <authorList>
            <person name="Chen-Liaw A."/>
        </authorList>
    </citation>
    <scope>NUCLEOTIDE SEQUENCE</scope>
    <source>
        <strain evidence="2">RTP21484st1_B7_RTP21484_190118</strain>
    </source>
</reference>
<dbReference type="GeneID" id="61276928"/>
<dbReference type="EMBL" id="JAKNDN010000058">
    <property type="protein sequence ID" value="MCG4962121.1"/>
    <property type="molecule type" value="Genomic_DNA"/>
</dbReference>